<reference evidence="3 4" key="2">
    <citation type="submission" date="2018-10" db="EMBL/GenBank/DDBJ databases">
        <authorList>
            <consortium name="Pathogen Informatics"/>
        </authorList>
    </citation>
    <scope>NUCLEOTIDE SEQUENCE [LARGE SCALE GENOMIC DNA]</scope>
</reference>
<sequence>MRRNKRIGHPANEMDAGLTASSSQGKSEGNKEENRSDKKSNLSCNTVDSSSSMRTPDFFESVSTPRRCLLSEFEEELEEEVRNKCGENILSIKSSTLEPSALCDKTYEGRDAKSVRAFVDVSGCFNKTKVEESLRNLGAMVSARFCKDVTHLVFWNGSQDLLDKAYEKGFSSLIVAPHWVNKCVAEKRIVDEAPYLLYGLTGLALSHAEMARGRVGKIGDLEEELHSQYSGKICSEACLSKIRETKTWKIERGGKRISRYITATLNQDAECNEEVRELVDNLKRWGFTAVSKLTQTKTSGLSYDCSISDLDLMYTIEALSDQLAPVLASLESRGVTVQDIMTPLVERVKRRVDEISESYIVITSTTGEEFGRAKHGMLNKPDKHVERSPSLFDSREGSAEMLLSSRQEELGEVYGYGLNPDDSIGDKDCKSASLEVLTKSQSVPAACLKSMKSRFVNLEKDLTKSEPSKRRGRPWIPAEEMTPLQFEKALYRRYPKSYRSHLKMNAEEKAAAYQQYLEKEEEIQSSTQAKTEEGNKGKPRAFAVKTKSKVLNDLQVVNSSEEFVRSKSKVRHVLRKPGTVVLSAVDESDREFLFAIVRRLGVLRVAKNVDEETRFVIGDEKGSRTVNVMCALVSGIPVVGKEWAYHSLDNMSWLSAQEFLIPKWKGPYKAYRRGRLQQLFSSLGPFYVSNRCSPAAEHLIYFIEKCGGKVTESLSRAVILIAPQEIWGSLISRRRNDQDVVHTVPECWVLDSVCCVEVRPFKDYEGDSLAHSRADNKKPEVVVEGIPDVFDSEKRELDPEKDGDSLEALLKITNENERDSGND</sequence>
<dbReference type="AlphaFoldDB" id="A0A0N4V3B6"/>
<dbReference type="Pfam" id="PF12738">
    <property type="entry name" value="PTCB-BRCT"/>
    <property type="match status" value="1"/>
</dbReference>
<dbReference type="InterPro" id="IPR022047">
    <property type="entry name" value="Microcephalin-like"/>
</dbReference>
<evidence type="ECO:0000259" key="2">
    <source>
        <dbReference type="PROSITE" id="PS50172"/>
    </source>
</evidence>
<dbReference type="SUPFAM" id="SSF52113">
    <property type="entry name" value="BRCT domain"/>
    <property type="match status" value="3"/>
</dbReference>
<gene>
    <name evidence="3" type="ORF">EVEC_LOCUS4245</name>
</gene>
<evidence type="ECO:0000313" key="5">
    <source>
        <dbReference type="WBParaSite" id="EVEC_0000453701-mRNA-1"/>
    </source>
</evidence>
<evidence type="ECO:0000313" key="3">
    <source>
        <dbReference type="EMBL" id="VDD89494.1"/>
    </source>
</evidence>
<feature type="compositionally biased region" description="Basic and acidic residues" evidence="1">
    <location>
        <begin position="793"/>
        <end position="804"/>
    </location>
</feature>
<protein>
    <submittedName>
        <fullName evidence="5">BRCT domain-containing protein</fullName>
    </submittedName>
</protein>
<feature type="compositionally biased region" description="Basic and acidic residues" evidence="1">
    <location>
        <begin position="814"/>
        <end position="823"/>
    </location>
</feature>
<dbReference type="EMBL" id="UXUI01007804">
    <property type="protein sequence ID" value="VDD89494.1"/>
    <property type="molecule type" value="Genomic_DNA"/>
</dbReference>
<feature type="region of interest" description="Disordered" evidence="1">
    <location>
        <begin position="1"/>
        <end position="58"/>
    </location>
</feature>
<accession>A0A0N4V3B6</accession>
<dbReference type="WBParaSite" id="EVEC_0000453701-mRNA-1">
    <property type="protein sequence ID" value="EVEC_0000453701-mRNA-1"/>
    <property type="gene ID" value="EVEC_0000453701"/>
</dbReference>
<feature type="domain" description="BRCT" evidence="2">
    <location>
        <begin position="675"/>
        <end position="766"/>
    </location>
</feature>
<dbReference type="CDD" id="cd17716">
    <property type="entry name" value="BRCT_microcephalin_rpt1"/>
    <property type="match status" value="1"/>
</dbReference>
<dbReference type="PANTHER" id="PTHR14625">
    <property type="entry name" value="MICROCEPHALIN"/>
    <property type="match status" value="1"/>
</dbReference>
<feature type="compositionally biased region" description="Basic and acidic residues" evidence="1">
    <location>
        <begin position="28"/>
        <end position="40"/>
    </location>
</feature>
<dbReference type="Proteomes" id="UP000274131">
    <property type="component" value="Unassembled WGS sequence"/>
</dbReference>
<dbReference type="PROSITE" id="PS50172">
    <property type="entry name" value="BRCT"/>
    <property type="match status" value="3"/>
</dbReference>
<feature type="compositionally biased region" description="Polar residues" evidence="1">
    <location>
        <begin position="41"/>
        <end position="54"/>
    </location>
</feature>
<name>A0A0N4V3B6_ENTVE</name>
<dbReference type="GO" id="GO:0000278">
    <property type="term" value="P:mitotic cell cycle"/>
    <property type="evidence" value="ECO:0007669"/>
    <property type="project" value="TreeGrafter"/>
</dbReference>
<evidence type="ECO:0000313" key="4">
    <source>
        <dbReference type="Proteomes" id="UP000274131"/>
    </source>
</evidence>
<dbReference type="CDD" id="cd17751">
    <property type="entry name" value="BRCT_microcephalin_rpt3"/>
    <property type="match status" value="1"/>
</dbReference>
<keyword evidence="4" id="KW-1185">Reference proteome</keyword>
<dbReference type="InterPro" id="IPR036420">
    <property type="entry name" value="BRCT_dom_sf"/>
</dbReference>
<dbReference type="OrthoDB" id="5876908at2759"/>
<proteinExistence type="predicted"/>
<dbReference type="PANTHER" id="PTHR14625:SF3">
    <property type="entry name" value="MICROCEPHALIN"/>
    <property type="match status" value="1"/>
</dbReference>
<reference evidence="5" key="1">
    <citation type="submission" date="2017-02" db="UniProtKB">
        <authorList>
            <consortium name="WormBaseParasite"/>
        </authorList>
    </citation>
    <scope>IDENTIFICATION</scope>
</reference>
<feature type="region of interest" description="Disordered" evidence="1">
    <location>
        <begin position="793"/>
        <end position="823"/>
    </location>
</feature>
<feature type="domain" description="BRCT" evidence="2">
    <location>
        <begin position="569"/>
        <end position="661"/>
    </location>
</feature>
<dbReference type="STRING" id="51028.A0A0N4V3B6"/>
<feature type="domain" description="BRCT" evidence="2">
    <location>
        <begin position="126"/>
        <end position="197"/>
    </location>
</feature>
<dbReference type="Gene3D" id="3.40.50.10190">
    <property type="entry name" value="BRCT domain"/>
    <property type="match status" value="3"/>
</dbReference>
<dbReference type="InterPro" id="IPR001357">
    <property type="entry name" value="BRCT_dom"/>
</dbReference>
<organism evidence="5">
    <name type="scientific">Enterobius vermicularis</name>
    <name type="common">Human pinworm</name>
    <dbReference type="NCBI Taxonomy" id="51028"/>
    <lineage>
        <taxon>Eukaryota</taxon>
        <taxon>Metazoa</taxon>
        <taxon>Ecdysozoa</taxon>
        <taxon>Nematoda</taxon>
        <taxon>Chromadorea</taxon>
        <taxon>Rhabditida</taxon>
        <taxon>Spirurina</taxon>
        <taxon>Oxyuridomorpha</taxon>
        <taxon>Oxyuroidea</taxon>
        <taxon>Oxyuridae</taxon>
        <taxon>Enterobius</taxon>
    </lineage>
</organism>
<dbReference type="SMART" id="SM00292">
    <property type="entry name" value="BRCT"/>
    <property type="match status" value="3"/>
</dbReference>
<evidence type="ECO:0000256" key="1">
    <source>
        <dbReference type="SAM" id="MobiDB-lite"/>
    </source>
</evidence>